<name>A0A7L5DJW4_9BACT</name>
<dbReference type="InterPro" id="IPR023828">
    <property type="entry name" value="Peptidase_S8_Ser-AS"/>
</dbReference>
<evidence type="ECO:0000313" key="9">
    <source>
        <dbReference type="Proteomes" id="UP000501128"/>
    </source>
</evidence>
<dbReference type="GO" id="GO:0004252">
    <property type="term" value="F:serine-type endopeptidase activity"/>
    <property type="evidence" value="ECO:0007669"/>
    <property type="project" value="InterPro"/>
</dbReference>
<dbReference type="PROSITE" id="PS00138">
    <property type="entry name" value="SUBTILASE_SER"/>
    <property type="match status" value="1"/>
</dbReference>
<dbReference type="EMBL" id="CP051677">
    <property type="protein sequence ID" value="QJD78739.1"/>
    <property type="molecule type" value="Genomic_DNA"/>
</dbReference>
<dbReference type="KEGG" id="srho:HH216_10085"/>
<dbReference type="SUPFAM" id="SSF49313">
    <property type="entry name" value="Cadherin-like"/>
    <property type="match status" value="3"/>
</dbReference>
<dbReference type="PROSITE" id="PS51892">
    <property type="entry name" value="SUBTILASE"/>
    <property type="match status" value="1"/>
</dbReference>
<evidence type="ECO:0000256" key="2">
    <source>
        <dbReference type="ARBA" id="ARBA00022801"/>
    </source>
</evidence>
<evidence type="ECO:0000256" key="3">
    <source>
        <dbReference type="ARBA" id="ARBA00022825"/>
    </source>
</evidence>
<keyword evidence="9" id="KW-1185">Reference proteome</keyword>
<dbReference type="GO" id="GO:0016485">
    <property type="term" value="P:protein processing"/>
    <property type="evidence" value="ECO:0007669"/>
    <property type="project" value="TreeGrafter"/>
</dbReference>
<reference evidence="8 9" key="1">
    <citation type="submission" date="2020-04" db="EMBL/GenBank/DDBJ databases">
        <title>Genome sequencing of novel species.</title>
        <authorList>
            <person name="Heo J."/>
            <person name="Kim S.-J."/>
            <person name="Kim J.-S."/>
            <person name="Hong S.-B."/>
            <person name="Kwon S.-W."/>
        </authorList>
    </citation>
    <scope>NUCLEOTIDE SEQUENCE [LARGE SCALE GENOMIC DNA]</scope>
    <source>
        <strain evidence="8 9">CJU-R4</strain>
    </source>
</reference>
<organism evidence="8 9">
    <name type="scientific">Spirosoma rhododendri</name>
    <dbReference type="NCBI Taxonomy" id="2728024"/>
    <lineage>
        <taxon>Bacteria</taxon>
        <taxon>Pseudomonadati</taxon>
        <taxon>Bacteroidota</taxon>
        <taxon>Cytophagia</taxon>
        <taxon>Cytophagales</taxon>
        <taxon>Cytophagaceae</taxon>
        <taxon>Spirosoma</taxon>
    </lineage>
</organism>
<dbReference type="SUPFAM" id="SSF52743">
    <property type="entry name" value="Subtilisin-like"/>
    <property type="match status" value="1"/>
</dbReference>
<dbReference type="RefSeq" id="WP_169550707.1">
    <property type="nucleotide sequence ID" value="NZ_CP051677.1"/>
</dbReference>
<feature type="signal peptide" evidence="6">
    <location>
        <begin position="1"/>
        <end position="27"/>
    </location>
</feature>
<dbReference type="Gene3D" id="3.40.50.200">
    <property type="entry name" value="Peptidase S8/S53 domain"/>
    <property type="match status" value="2"/>
</dbReference>
<feature type="region of interest" description="Disordered" evidence="5">
    <location>
        <begin position="1008"/>
        <end position="1030"/>
    </location>
</feature>
<dbReference type="Pfam" id="PF00082">
    <property type="entry name" value="Peptidase_S8"/>
    <property type="match status" value="1"/>
</dbReference>
<evidence type="ECO:0000256" key="4">
    <source>
        <dbReference type="PROSITE-ProRule" id="PRU01240"/>
    </source>
</evidence>
<dbReference type="GO" id="GO:0005509">
    <property type="term" value="F:calcium ion binding"/>
    <property type="evidence" value="ECO:0007669"/>
    <property type="project" value="InterPro"/>
</dbReference>
<dbReference type="InterPro" id="IPR000209">
    <property type="entry name" value="Peptidase_S8/S53_dom"/>
</dbReference>
<feature type="domain" description="Dystroglycan-type cadherin-like" evidence="7">
    <location>
        <begin position="700"/>
        <end position="787"/>
    </location>
</feature>
<feature type="domain" description="Dystroglycan-type cadherin-like" evidence="7">
    <location>
        <begin position="603"/>
        <end position="697"/>
    </location>
</feature>
<dbReference type="Pfam" id="PF05345">
    <property type="entry name" value="He_PIG"/>
    <property type="match status" value="3"/>
</dbReference>
<dbReference type="CDD" id="cd05562">
    <property type="entry name" value="Peptidases_S53_like"/>
    <property type="match status" value="1"/>
</dbReference>
<evidence type="ECO:0000259" key="7">
    <source>
        <dbReference type="SMART" id="SM00736"/>
    </source>
</evidence>
<evidence type="ECO:0000256" key="6">
    <source>
        <dbReference type="SAM" id="SignalP"/>
    </source>
</evidence>
<comment type="caution">
    <text evidence="4">Lacks conserved residue(s) required for the propagation of feature annotation.</text>
</comment>
<sequence length="1030" mass="105656">MIQLLQSGRSLLLMMVALLGMSVGAIAQQSDKEVAKTAKVSTDLLRLMTNNGLSNQASAGDLQRVNLYITEGNKVAIDALANSEQDGPALLQALQSLGLERAVSSNQRVSGYLPIDRLDQLKNISVLKIARPSYRPFHKVGAVTSQGDVAMRANIARSTYNVTGAGVKVGILSDSYNARGGAAAGVASGDLPAGVQILADLPSTDTDATDEGRAMAELVHDVAPGAAIAFATAYNTELDFAQNIRNLAAAGCKVITDDVGYFAEPFFQDGVVAQAIDDVVTNQGVAYFSSAGNSARSSYQSQFTASAPTVFPGYSSASYTAHNFGGGDTRQTITIGPGRTIIVSFQWDDPFFSVGGGTGARTDMDLLVYYNGQLQTSLSSAEENIGGDPVEIIGIRNNGQANLAIELVLVKYSGPNPTLVKWVNFGSSVGIEYDTKSSTATGHPNASQCIAVGAAPYFQTPAYRNTLSTAIIENFSSAGGTPILFTKSGTRIAQTVRQKPEIVAVDGTNTTFFYPGDDYENDGFPNFFGTSAAAPHAAAVAALMKQKVSTITPAAILSTLETTALDMDDPSTSGFDTGFDFGTGYGFIQADRALQVIGNTAPTVANAIPPQSATVGQAYTYTIPANTFTDAETPNSLTLSVTGLPTGLSFTAPATISGTPSTTTGSPFNVTVTAKDPGNLTASTTFTFTIAPAAPVATAPVAPTLPNQTATVGVAFSYVVPAFSGTAPITYTASGLPAGLSFEASSRTISGTPTMAQVSMVMITGTNSAGSGSGNFTITVSAAPAGGTFAISGVTTNGCAQLTPDSRQVTFTPQYSNSDGSPISFRVVNESLPTTAPGPYSLRLYTDNPVITLEATQSGKVVTLSYNWLSACSTAPGPAAPVAPTLPNQTATVGVAFSYVVPAFSGTTPITYTASGLPAGLSFDAGSRTISGTPTTAQVSMVTITGTNSAGSGSGMFTITVNAAPVGGNFAISGVITNSCAQLTPNSRQVTFTPSIATAMAALSASAPSMSRCPPRHRGLTVCGSTPTTR</sequence>
<evidence type="ECO:0000313" key="8">
    <source>
        <dbReference type="EMBL" id="QJD78739.1"/>
    </source>
</evidence>
<gene>
    <name evidence="8" type="ORF">HH216_10085</name>
</gene>
<keyword evidence="3" id="KW-0720">Serine protease</keyword>
<feature type="domain" description="Dystroglycan-type cadherin-like" evidence="7">
    <location>
        <begin position="881"/>
        <end position="968"/>
    </location>
</feature>
<dbReference type="InterPro" id="IPR034075">
    <property type="entry name" value="Glr3161-like_dom"/>
</dbReference>
<dbReference type="InterPro" id="IPR036852">
    <property type="entry name" value="Peptidase_S8/S53_dom_sf"/>
</dbReference>
<protein>
    <submittedName>
        <fullName evidence="8">S8 family serine peptidase</fullName>
    </submittedName>
</protein>
<dbReference type="Gene3D" id="2.60.40.10">
    <property type="entry name" value="Immunoglobulins"/>
    <property type="match status" value="3"/>
</dbReference>
<dbReference type="AlphaFoldDB" id="A0A7L5DJW4"/>
<comment type="similarity">
    <text evidence="4">Belongs to the peptidase S8 family.</text>
</comment>
<dbReference type="InterPro" id="IPR015919">
    <property type="entry name" value="Cadherin-like_sf"/>
</dbReference>
<dbReference type="PANTHER" id="PTHR42884:SF14">
    <property type="entry name" value="NEUROENDOCRINE CONVERTASE 1"/>
    <property type="match status" value="1"/>
</dbReference>
<proteinExistence type="inferred from homology"/>
<evidence type="ECO:0000256" key="1">
    <source>
        <dbReference type="ARBA" id="ARBA00022670"/>
    </source>
</evidence>
<feature type="chain" id="PRO_5029773898" evidence="6">
    <location>
        <begin position="28"/>
        <end position="1030"/>
    </location>
</feature>
<dbReference type="PANTHER" id="PTHR42884">
    <property type="entry name" value="PROPROTEIN CONVERTASE SUBTILISIN/KEXIN-RELATED"/>
    <property type="match status" value="1"/>
</dbReference>
<dbReference type="InterPro" id="IPR006644">
    <property type="entry name" value="Cadg"/>
</dbReference>
<keyword evidence="6" id="KW-0732">Signal</keyword>
<evidence type="ECO:0000256" key="5">
    <source>
        <dbReference type="SAM" id="MobiDB-lite"/>
    </source>
</evidence>
<dbReference type="GO" id="GO:0016020">
    <property type="term" value="C:membrane"/>
    <property type="evidence" value="ECO:0007669"/>
    <property type="project" value="InterPro"/>
</dbReference>
<dbReference type="Proteomes" id="UP000501128">
    <property type="component" value="Chromosome"/>
</dbReference>
<accession>A0A7L5DJW4</accession>
<keyword evidence="1" id="KW-0645">Protease</keyword>
<dbReference type="SMART" id="SM00736">
    <property type="entry name" value="CADG"/>
    <property type="match status" value="3"/>
</dbReference>
<dbReference type="InterPro" id="IPR013783">
    <property type="entry name" value="Ig-like_fold"/>
</dbReference>
<keyword evidence="2" id="KW-0378">Hydrolase</keyword>